<dbReference type="SFLD" id="SFLDG01129">
    <property type="entry name" value="C1.5:_HAD__Beta-PGM__Phosphata"/>
    <property type="match status" value="1"/>
</dbReference>
<comment type="caution">
    <text evidence="1">The sequence shown here is derived from an EMBL/GenBank/DDBJ whole genome shotgun (WGS) entry which is preliminary data.</text>
</comment>
<dbReference type="STRING" id="404433.BTW07_16160"/>
<dbReference type="InterPro" id="IPR006439">
    <property type="entry name" value="HAD-SF_hydro_IA"/>
</dbReference>
<dbReference type="SFLD" id="SFLDS00003">
    <property type="entry name" value="Haloacid_Dehalogenase"/>
    <property type="match status" value="1"/>
</dbReference>
<evidence type="ECO:0000313" key="1">
    <source>
        <dbReference type="EMBL" id="OLO03070.1"/>
    </source>
</evidence>
<name>A0A1Q8SNQ3_9GAMM</name>
<dbReference type="Proteomes" id="UP000186878">
    <property type="component" value="Unassembled WGS sequence"/>
</dbReference>
<dbReference type="EMBL" id="MSDO01000025">
    <property type="protein sequence ID" value="OLO03070.1"/>
    <property type="molecule type" value="Genomic_DNA"/>
</dbReference>
<dbReference type="RefSeq" id="WP_075571209.1">
    <property type="nucleotide sequence ID" value="NZ_MSDO01000025.1"/>
</dbReference>
<dbReference type="GO" id="GO:0006281">
    <property type="term" value="P:DNA repair"/>
    <property type="evidence" value="ECO:0007669"/>
    <property type="project" value="TreeGrafter"/>
</dbReference>
<dbReference type="OrthoDB" id="9773910at2"/>
<sequence>MIDWNTIDTVFLDMDGTLLDLHFDSHFWLEHLPRRYVELHRLDDAHRSALEARILDARGSLDWYSLAHWSRELSVDIVALKREVAHLIGWRADALAFMEWLKAAPVKVVLATNADRESLGLKLPLTGLDRYVDRIVSSADVGVPKEQPAFWDAMQGLHPFDPARSLFIDDNTEVLGSAQRYGIRHLLGIHQPDSRKPGCKHPTFTVVERFASLMPATPA</sequence>
<dbReference type="CDD" id="cd01427">
    <property type="entry name" value="HAD_like"/>
    <property type="match status" value="1"/>
</dbReference>
<dbReference type="InterPro" id="IPR050155">
    <property type="entry name" value="HAD-like_hydrolase_sf"/>
</dbReference>
<evidence type="ECO:0000313" key="2">
    <source>
        <dbReference type="Proteomes" id="UP000186878"/>
    </source>
</evidence>
<dbReference type="PANTHER" id="PTHR43434:SF3">
    <property type="entry name" value="GMP_IMP NUCLEOTIDASE YRFG"/>
    <property type="match status" value="1"/>
</dbReference>
<organism evidence="1 2">
    <name type="scientific">Salinicola socius</name>
    <dbReference type="NCBI Taxonomy" id="404433"/>
    <lineage>
        <taxon>Bacteria</taxon>
        <taxon>Pseudomonadati</taxon>
        <taxon>Pseudomonadota</taxon>
        <taxon>Gammaproteobacteria</taxon>
        <taxon>Oceanospirillales</taxon>
        <taxon>Halomonadaceae</taxon>
        <taxon>Salinicola</taxon>
    </lineage>
</organism>
<dbReference type="InterPro" id="IPR036412">
    <property type="entry name" value="HAD-like_sf"/>
</dbReference>
<dbReference type="GO" id="GO:0008967">
    <property type="term" value="F:phosphoglycolate phosphatase activity"/>
    <property type="evidence" value="ECO:0007669"/>
    <property type="project" value="TreeGrafter"/>
</dbReference>
<reference evidence="1 2" key="1">
    <citation type="submission" date="2016-12" db="EMBL/GenBank/DDBJ databases">
        <title>Draft genome sequences of strains Salinicola socius SMB35, Salinicola sp. MH3R3-1 and Chromohalobacter sp. SMB17 from the Verkhnekamsk potash mining region of Russia.</title>
        <authorList>
            <person name="Mavrodi D.V."/>
            <person name="Olsson B.E."/>
            <person name="Korsakova E.S."/>
            <person name="Pyankova A."/>
            <person name="Mavrodi O.V."/>
            <person name="Plotnikova E.G."/>
        </authorList>
    </citation>
    <scope>NUCLEOTIDE SEQUENCE [LARGE SCALE GENOMIC DNA]</scope>
    <source>
        <strain evidence="1 2">SMB35</strain>
    </source>
</reference>
<gene>
    <name evidence="1" type="ORF">BTW07_16160</name>
</gene>
<dbReference type="Pfam" id="PF00702">
    <property type="entry name" value="Hydrolase"/>
    <property type="match status" value="1"/>
</dbReference>
<dbReference type="PANTHER" id="PTHR43434">
    <property type="entry name" value="PHOSPHOGLYCOLATE PHOSPHATASE"/>
    <property type="match status" value="1"/>
</dbReference>
<dbReference type="GO" id="GO:0005829">
    <property type="term" value="C:cytosol"/>
    <property type="evidence" value="ECO:0007669"/>
    <property type="project" value="TreeGrafter"/>
</dbReference>
<keyword evidence="2" id="KW-1185">Reference proteome</keyword>
<protein>
    <submittedName>
        <fullName evidence="1">Haloacid dehalogenase</fullName>
    </submittedName>
</protein>
<dbReference type="SUPFAM" id="SSF56784">
    <property type="entry name" value="HAD-like"/>
    <property type="match status" value="1"/>
</dbReference>
<dbReference type="InterPro" id="IPR023214">
    <property type="entry name" value="HAD_sf"/>
</dbReference>
<dbReference type="NCBIfam" id="TIGR01509">
    <property type="entry name" value="HAD-SF-IA-v3"/>
    <property type="match status" value="1"/>
</dbReference>
<dbReference type="Gene3D" id="3.40.50.1000">
    <property type="entry name" value="HAD superfamily/HAD-like"/>
    <property type="match status" value="1"/>
</dbReference>
<proteinExistence type="predicted"/>
<accession>A0A1Q8SNQ3</accession>
<dbReference type="AlphaFoldDB" id="A0A1Q8SNQ3"/>